<comment type="similarity">
    <text evidence="1 4">Belongs to the D-isomer specific 2-hydroxyacid dehydrogenase family.</text>
</comment>
<feature type="domain" description="D-isomer specific 2-hydroxyacid dehydrogenase NAD-binding" evidence="6">
    <location>
        <begin position="106"/>
        <end position="288"/>
    </location>
</feature>
<evidence type="ECO:0000313" key="7">
    <source>
        <dbReference type="EMBL" id="GAX02497.1"/>
    </source>
</evidence>
<dbReference type="InterPro" id="IPR029752">
    <property type="entry name" value="D-isomer_DH_CS1"/>
</dbReference>
<keyword evidence="2 4" id="KW-0560">Oxidoreductase</keyword>
<protein>
    <submittedName>
        <fullName evidence="7">2-hydroxyacid dehydrogenase</fullName>
    </submittedName>
</protein>
<organism evidence="7 8">
    <name type="scientific">Secundilactobacillus pentosiphilus</name>
    <dbReference type="NCBI Taxonomy" id="1714682"/>
    <lineage>
        <taxon>Bacteria</taxon>
        <taxon>Bacillati</taxon>
        <taxon>Bacillota</taxon>
        <taxon>Bacilli</taxon>
        <taxon>Lactobacillales</taxon>
        <taxon>Lactobacillaceae</taxon>
        <taxon>Secundilactobacillus</taxon>
    </lineage>
</organism>
<dbReference type="GO" id="GO:0051287">
    <property type="term" value="F:NAD binding"/>
    <property type="evidence" value="ECO:0007669"/>
    <property type="project" value="InterPro"/>
</dbReference>
<sequence length="327" mass="35520">MRKVLMSEKIDDAGIKLLQENHFSVVTSPATDVATMKKEIKNAYAVIMRSSELPDEVIDAGKELRIISRNGTGINNVDVDSATKHHVLVAKVNGANAFSVAEYALTCMLMLSRKIVDDDRLVREKKDSLAQYGSMPNFSSKMGINGNELRGKTLAILGVGKIGRQLAKFAKAFEMNVIGYDPYVKDDPVKMYDSLEEIYPIADFISIHMPLTSETEKMIGKKELAMMKSNAILINSARGGIVDEKALADALNHHVIAGAALDSFKPEPPAPDNPLFSADHVIMTSHIAGTTAEANRALGTGAAQAIIDFSNGKMPEFPVNPEVFEAK</sequence>
<keyword evidence="3" id="KW-0520">NAD</keyword>
<feature type="domain" description="D-isomer specific 2-hydroxyacid dehydrogenase catalytic" evidence="5">
    <location>
        <begin position="4"/>
        <end position="320"/>
    </location>
</feature>
<proteinExistence type="inferred from homology"/>
<dbReference type="RefSeq" id="WP_089087489.1">
    <property type="nucleotide sequence ID" value="NZ_BCMH01000001.1"/>
</dbReference>
<dbReference type="PROSITE" id="PS00670">
    <property type="entry name" value="D_2_HYDROXYACID_DH_2"/>
    <property type="match status" value="1"/>
</dbReference>
<dbReference type="Proteomes" id="UP000198430">
    <property type="component" value="Unassembled WGS sequence"/>
</dbReference>
<evidence type="ECO:0000259" key="6">
    <source>
        <dbReference type="Pfam" id="PF02826"/>
    </source>
</evidence>
<dbReference type="AlphaFoldDB" id="A0A1Z5IL60"/>
<comment type="caution">
    <text evidence="7">The sequence shown here is derived from an EMBL/GenBank/DDBJ whole genome shotgun (WGS) entry which is preliminary data.</text>
</comment>
<evidence type="ECO:0000256" key="4">
    <source>
        <dbReference type="RuleBase" id="RU003719"/>
    </source>
</evidence>
<dbReference type="InterPro" id="IPR006139">
    <property type="entry name" value="D-isomer_2_OHA_DH_cat_dom"/>
</dbReference>
<dbReference type="InterPro" id="IPR029753">
    <property type="entry name" value="D-isomer_DH_CS"/>
</dbReference>
<name>A0A1Z5IL60_9LACO</name>
<evidence type="ECO:0000313" key="8">
    <source>
        <dbReference type="Proteomes" id="UP000198430"/>
    </source>
</evidence>
<dbReference type="PANTHER" id="PTHR42938:SF9">
    <property type="entry name" value="FORMATE DEHYDROGENASE 1"/>
    <property type="match status" value="1"/>
</dbReference>
<accession>A0A1Z5IL60</accession>
<dbReference type="GO" id="GO:0016616">
    <property type="term" value="F:oxidoreductase activity, acting on the CH-OH group of donors, NAD or NADP as acceptor"/>
    <property type="evidence" value="ECO:0007669"/>
    <property type="project" value="InterPro"/>
</dbReference>
<gene>
    <name evidence="7" type="ORF">IWT140_00094</name>
</gene>
<evidence type="ECO:0000256" key="1">
    <source>
        <dbReference type="ARBA" id="ARBA00005854"/>
    </source>
</evidence>
<evidence type="ECO:0000259" key="5">
    <source>
        <dbReference type="Pfam" id="PF00389"/>
    </source>
</evidence>
<dbReference type="PANTHER" id="PTHR42938">
    <property type="entry name" value="FORMATE DEHYDROGENASE 1"/>
    <property type="match status" value="1"/>
</dbReference>
<dbReference type="CDD" id="cd12173">
    <property type="entry name" value="PGDH_4"/>
    <property type="match status" value="1"/>
</dbReference>
<dbReference type="Gene3D" id="3.40.50.720">
    <property type="entry name" value="NAD(P)-binding Rossmann-like Domain"/>
    <property type="match status" value="2"/>
</dbReference>
<dbReference type="InterPro" id="IPR036291">
    <property type="entry name" value="NAD(P)-bd_dom_sf"/>
</dbReference>
<keyword evidence="8" id="KW-1185">Reference proteome</keyword>
<dbReference type="Pfam" id="PF00389">
    <property type="entry name" value="2-Hacid_dh"/>
    <property type="match status" value="1"/>
</dbReference>
<dbReference type="Pfam" id="PF02826">
    <property type="entry name" value="2-Hacid_dh_C"/>
    <property type="match status" value="1"/>
</dbReference>
<reference evidence="7 8" key="1">
    <citation type="submission" date="2015-11" db="EMBL/GenBank/DDBJ databases">
        <title>Draft genome sequences of new species of the genus Lactobacillus isolated from orchardgrass silage.</title>
        <authorList>
            <person name="Tohno M."/>
            <person name="Tanizawa Y."/>
            <person name="Arita M."/>
        </authorList>
    </citation>
    <scope>NUCLEOTIDE SEQUENCE [LARGE SCALE GENOMIC DNA]</scope>
    <source>
        <strain evidence="7 8">IWT140</strain>
    </source>
</reference>
<dbReference type="SUPFAM" id="SSF51735">
    <property type="entry name" value="NAD(P)-binding Rossmann-fold domains"/>
    <property type="match status" value="1"/>
</dbReference>
<dbReference type="EMBL" id="BCMH01000001">
    <property type="protein sequence ID" value="GAX02497.1"/>
    <property type="molecule type" value="Genomic_DNA"/>
</dbReference>
<evidence type="ECO:0000256" key="3">
    <source>
        <dbReference type="ARBA" id="ARBA00023027"/>
    </source>
</evidence>
<evidence type="ECO:0000256" key="2">
    <source>
        <dbReference type="ARBA" id="ARBA00023002"/>
    </source>
</evidence>
<dbReference type="FunFam" id="3.40.50.720:FF:000203">
    <property type="entry name" value="D-3-phosphoglycerate dehydrogenase (SerA)"/>
    <property type="match status" value="1"/>
</dbReference>
<dbReference type="InterPro" id="IPR006140">
    <property type="entry name" value="D-isomer_DH_NAD-bd"/>
</dbReference>
<dbReference type="PROSITE" id="PS00065">
    <property type="entry name" value="D_2_HYDROXYACID_DH_1"/>
    <property type="match status" value="1"/>
</dbReference>
<dbReference type="SUPFAM" id="SSF52283">
    <property type="entry name" value="Formate/glycerate dehydrogenase catalytic domain-like"/>
    <property type="match status" value="1"/>
</dbReference>
<dbReference type="PROSITE" id="PS00671">
    <property type="entry name" value="D_2_HYDROXYACID_DH_3"/>
    <property type="match status" value="1"/>
</dbReference>